<dbReference type="Proteomes" id="UP001148629">
    <property type="component" value="Unassembled WGS sequence"/>
</dbReference>
<evidence type="ECO:0000313" key="1">
    <source>
        <dbReference type="EMBL" id="KAJ3522614.1"/>
    </source>
</evidence>
<gene>
    <name evidence="1" type="ORF">NM208_g12781</name>
</gene>
<keyword evidence="2" id="KW-1185">Reference proteome</keyword>
<name>A0ACC1RQV6_9HYPO</name>
<sequence length="435" mass="47824">MTGKPIYSPEEIRLVLGLMIQDLFNQEISDAFNNKFGRSLTDNQIRYLRNKYGRDPDYGAPLVNRPAKKKQKRRRATTEPFPEDSQPAKRRRQEETAVESPKPTPAATVPLPETQIKTQPSSLQNSPNLLPPALPPTPQVQSPDSNQSPIVSPTVAPYTLSASPRAQDSGYVPGTTQISLQQSQHARSTLAATGFMPINSQFGQRWIEPRTRKAPDVGTMITSPTAATLSQHPYQLQPGYGTYPNAYAAYQQQLNTLTSTINNIQDGTGPTSSFSYDADLSGISSFGDILYQAPLLPSVEDAQNTPKQAGLQQPVPPEEDASLPWEEFVRITQLTADRVPSSPSLTRGVNTSGQLVLSPPVGQTRPARRQSSLSTLPQTPPDKNRNIARTPSHTNTTHQQQTVNTNLNMESIDPMLWGEDYETDRYIKLSPSTPG</sequence>
<organism evidence="1 2">
    <name type="scientific">Fusarium decemcellulare</name>
    <dbReference type="NCBI Taxonomy" id="57161"/>
    <lineage>
        <taxon>Eukaryota</taxon>
        <taxon>Fungi</taxon>
        <taxon>Dikarya</taxon>
        <taxon>Ascomycota</taxon>
        <taxon>Pezizomycotina</taxon>
        <taxon>Sordariomycetes</taxon>
        <taxon>Hypocreomycetidae</taxon>
        <taxon>Hypocreales</taxon>
        <taxon>Nectriaceae</taxon>
        <taxon>Fusarium</taxon>
        <taxon>Fusarium decemcellulare species complex</taxon>
    </lineage>
</organism>
<comment type="caution">
    <text evidence="1">The sequence shown here is derived from an EMBL/GenBank/DDBJ whole genome shotgun (WGS) entry which is preliminary data.</text>
</comment>
<evidence type="ECO:0000313" key="2">
    <source>
        <dbReference type="Proteomes" id="UP001148629"/>
    </source>
</evidence>
<protein>
    <submittedName>
        <fullName evidence="1">Uncharacterized protein</fullName>
    </submittedName>
</protein>
<dbReference type="EMBL" id="JANRMS010002409">
    <property type="protein sequence ID" value="KAJ3522614.1"/>
    <property type="molecule type" value="Genomic_DNA"/>
</dbReference>
<proteinExistence type="predicted"/>
<accession>A0ACC1RQV6</accession>
<reference evidence="1" key="1">
    <citation type="submission" date="2022-08" db="EMBL/GenBank/DDBJ databases">
        <title>Genome Sequence of Fusarium decemcellulare.</title>
        <authorList>
            <person name="Buettner E."/>
        </authorList>
    </citation>
    <scope>NUCLEOTIDE SEQUENCE</scope>
    <source>
        <strain evidence="1">Babe19</strain>
    </source>
</reference>